<dbReference type="GO" id="GO:0008270">
    <property type="term" value="F:zinc ion binding"/>
    <property type="evidence" value="ECO:0007669"/>
    <property type="project" value="UniProtKB-KW"/>
</dbReference>
<evidence type="ECO:0000256" key="3">
    <source>
        <dbReference type="ARBA" id="ARBA00023015"/>
    </source>
</evidence>
<keyword evidence="3" id="KW-0805">Transcription regulation</keyword>
<keyword evidence="11" id="KW-1185">Reference proteome</keyword>
<protein>
    <recommendedName>
        <fullName evidence="12">Zn(2)-C6 fungal-type domain-containing protein</fullName>
    </recommendedName>
</protein>
<dbReference type="Proteomes" id="UP000016933">
    <property type="component" value="Unassembled WGS sequence"/>
</dbReference>
<dbReference type="PROSITE" id="PS50048">
    <property type="entry name" value="ZN2_CY6_FUNGAL_2"/>
    <property type="match status" value="1"/>
</dbReference>
<proteinExistence type="predicted"/>
<gene>
    <name evidence="10" type="ORF">DOTSEDRAFT_72828</name>
</gene>
<feature type="compositionally biased region" description="Low complexity" evidence="7">
    <location>
        <begin position="118"/>
        <end position="129"/>
    </location>
</feature>
<reference evidence="10 11" key="2">
    <citation type="journal article" date="2012" name="PLoS Pathog.">
        <title>Diverse lifestyles and strategies of plant pathogenesis encoded in the genomes of eighteen Dothideomycetes fungi.</title>
        <authorList>
            <person name="Ohm R.A."/>
            <person name="Feau N."/>
            <person name="Henrissat B."/>
            <person name="Schoch C.L."/>
            <person name="Horwitz B.A."/>
            <person name="Barry K.W."/>
            <person name="Condon B.J."/>
            <person name="Copeland A.C."/>
            <person name="Dhillon B."/>
            <person name="Glaser F."/>
            <person name="Hesse C.N."/>
            <person name="Kosti I."/>
            <person name="LaButti K."/>
            <person name="Lindquist E.A."/>
            <person name="Lucas S."/>
            <person name="Salamov A.A."/>
            <person name="Bradshaw R.E."/>
            <person name="Ciuffetti L."/>
            <person name="Hamelin R.C."/>
            <person name="Kema G.H.J."/>
            <person name="Lawrence C."/>
            <person name="Scott J.A."/>
            <person name="Spatafora J.W."/>
            <person name="Turgeon B.G."/>
            <person name="de Wit P.J.G.M."/>
            <person name="Zhong S."/>
            <person name="Goodwin S.B."/>
            <person name="Grigoriev I.V."/>
        </authorList>
    </citation>
    <scope>NUCLEOTIDE SEQUENCE [LARGE SCALE GENOMIC DNA]</scope>
    <source>
        <strain evidence="11">NZE10 / CBS 128990</strain>
    </source>
</reference>
<dbReference type="STRING" id="675120.M2YPP1"/>
<dbReference type="SUPFAM" id="SSF57701">
    <property type="entry name" value="Zn2/Cys6 DNA-binding domain"/>
    <property type="match status" value="1"/>
</dbReference>
<evidence type="ECO:0000313" key="10">
    <source>
        <dbReference type="EMBL" id="EME43591.1"/>
    </source>
</evidence>
<dbReference type="HOGENOM" id="CLU_1049831_0_0_1"/>
<dbReference type="OrthoDB" id="3631150at2759"/>
<sequence>MPSLPSPKPCRFVCSDCGRSYKAAETLNRHRKNHQENTAYECSVCSASFKRKDLLDRHSQIHIGGKPVTARNRSTRACDRCSRLKTRCDNLIPCTRCSRGAHECSYQHVRSRARTDRSSASISSSVRSSPQLHAEDMSISSVESPPPPHHDSSTFDQGWTSQAKYPDTLWTQAADWQWPEDTATTQQYSNYASSGMSAPTQYTAGYAQMNPTTCATTQQSNMVFEVPYASMSWDQGVVSHPNTLFTDTSLDDPRRRAIQYQYTAG</sequence>
<dbReference type="PROSITE" id="PS00463">
    <property type="entry name" value="ZN2_CY6_FUNGAL_1"/>
    <property type="match status" value="1"/>
</dbReference>
<dbReference type="GO" id="GO:0000981">
    <property type="term" value="F:DNA-binding transcription factor activity, RNA polymerase II-specific"/>
    <property type="evidence" value="ECO:0007669"/>
    <property type="project" value="InterPro"/>
</dbReference>
<dbReference type="InterPro" id="IPR013087">
    <property type="entry name" value="Znf_C2H2_type"/>
</dbReference>
<dbReference type="PROSITE" id="PS00028">
    <property type="entry name" value="ZINC_FINGER_C2H2_1"/>
    <property type="match status" value="2"/>
</dbReference>
<keyword evidence="5" id="KW-0539">Nucleus</keyword>
<feature type="region of interest" description="Disordered" evidence="7">
    <location>
        <begin position="115"/>
        <end position="158"/>
    </location>
</feature>
<name>M2YPP1_DOTSN</name>
<dbReference type="SUPFAM" id="SSF57667">
    <property type="entry name" value="beta-beta-alpha zinc fingers"/>
    <property type="match status" value="1"/>
</dbReference>
<evidence type="ECO:0000259" key="9">
    <source>
        <dbReference type="PROSITE" id="PS50157"/>
    </source>
</evidence>
<keyword evidence="4" id="KW-0804">Transcription</keyword>
<evidence type="ECO:0000256" key="6">
    <source>
        <dbReference type="PROSITE-ProRule" id="PRU00042"/>
    </source>
</evidence>
<dbReference type="PANTHER" id="PTHR47660:SF2">
    <property type="entry name" value="TRANSCRIPTION FACTOR WITH C2H2 AND ZN(2)-CYS(6) DNA BINDING DOMAIN (EUROFUNG)"/>
    <property type="match status" value="1"/>
</dbReference>
<feature type="domain" description="Zn(2)-C6 fungal-type" evidence="8">
    <location>
        <begin position="77"/>
        <end position="106"/>
    </location>
</feature>
<evidence type="ECO:0000313" key="11">
    <source>
        <dbReference type="Proteomes" id="UP000016933"/>
    </source>
</evidence>
<organism evidence="10 11">
    <name type="scientific">Dothistroma septosporum (strain NZE10 / CBS 128990)</name>
    <name type="common">Red band needle blight fungus</name>
    <name type="synonym">Mycosphaerella pini</name>
    <dbReference type="NCBI Taxonomy" id="675120"/>
    <lineage>
        <taxon>Eukaryota</taxon>
        <taxon>Fungi</taxon>
        <taxon>Dikarya</taxon>
        <taxon>Ascomycota</taxon>
        <taxon>Pezizomycotina</taxon>
        <taxon>Dothideomycetes</taxon>
        <taxon>Dothideomycetidae</taxon>
        <taxon>Mycosphaerellales</taxon>
        <taxon>Mycosphaerellaceae</taxon>
        <taxon>Dothistroma</taxon>
    </lineage>
</organism>
<accession>M2YPP1</accession>
<feature type="domain" description="C2H2-type" evidence="9">
    <location>
        <begin position="12"/>
        <end position="39"/>
    </location>
</feature>
<keyword evidence="1" id="KW-0479">Metal-binding</keyword>
<dbReference type="InterPro" id="IPR036864">
    <property type="entry name" value="Zn2-C6_fun-type_DNA-bd_sf"/>
</dbReference>
<dbReference type="Gene3D" id="3.30.160.60">
    <property type="entry name" value="Classic Zinc Finger"/>
    <property type="match status" value="1"/>
</dbReference>
<evidence type="ECO:0000256" key="7">
    <source>
        <dbReference type="SAM" id="MobiDB-lite"/>
    </source>
</evidence>
<evidence type="ECO:0000259" key="8">
    <source>
        <dbReference type="PROSITE" id="PS50048"/>
    </source>
</evidence>
<dbReference type="EMBL" id="KB446540">
    <property type="protein sequence ID" value="EME43591.1"/>
    <property type="molecule type" value="Genomic_DNA"/>
</dbReference>
<dbReference type="Pfam" id="PF00096">
    <property type="entry name" value="zf-C2H2"/>
    <property type="match status" value="2"/>
</dbReference>
<evidence type="ECO:0000256" key="2">
    <source>
        <dbReference type="ARBA" id="ARBA00022833"/>
    </source>
</evidence>
<evidence type="ECO:0000256" key="1">
    <source>
        <dbReference type="ARBA" id="ARBA00022723"/>
    </source>
</evidence>
<dbReference type="CDD" id="cd00067">
    <property type="entry name" value="GAL4"/>
    <property type="match status" value="1"/>
</dbReference>
<evidence type="ECO:0000256" key="4">
    <source>
        <dbReference type="ARBA" id="ARBA00023163"/>
    </source>
</evidence>
<keyword evidence="2" id="KW-0862">Zinc</keyword>
<dbReference type="SMART" id="SM00355">
    <property type="entry name" value="ZnF_C2H2"/>
    <property type="match status" value="2"/>
</dbReference>
<dbReference type="InterPro" id="IPR001138">
    <property type="entry name" value="Zn2Cys6_DnaBD"/>
</dbReference>
<dbReference type="InterPro" id="IPR036236">
    <property type="entry name" value="Znf_C2H2_sf"/>
</dbReference>
<dbReference type="AlphaFoldDB" id="M2YPP1"/>
<dbReference type="Pfam" id="PF00172">
    <property type="entry name" value="Zn_clus"/>
    <property type="match status" value="1"/>
</dbReference>
<dbReference type="PROSITE" id="PS50157">
    <property type="entry name" value="ZINC_FINGER_C2H2_2"/>
    <property type="match status" value="2"/>
</dbReference>
<dbReference type="eggNOG" id="KOG1721">
    <property type="taxonomic scope" value="Eukaryota"/>
</dbReference>
<reference evidence="11" key="1">
    <citation type="journal article" date="2012" name="PLoS Genet.">
        <title>The genomes of the fungal plant pathogens Cladosporium fulvum and Dothistroma septosporum reveal adaptation to different hosts and lifestyles but also signatures of common ancestry.</title>
        <authorList>
            <person name="de Wit P.J.G.M."/>
            <person name="van der Burgt A."/>
            <person name="Oekmen B."/>
            <person name="Stergiopoulos I."/>
            <person name="Abd-Elsalam K.A."/>
            <person name="Aerts A.L."/>
            <person name="Bahkali A.H."/>
            <person name="Beenen H.G."/>
            <person name="Chettri P."/>
            <person name="Cox M.P."/>
            <person name="Datema E."/>
            <person name="de Vries R.P."/>
            <person name="Dhillon B."/>
            <person name="Ganley A.R."/>
            <person name="Griffiths S.A."/>
            <person name="Guo Y."/>
            <person name="Hamelin R.C."/>
            <person name="Henrissat B."/>
            <person name="Kabir M.S."/>
            <person name="Jashni M.K."/>
            <person name="Kema G."/>
            <person name="Klaubauf S."/>
            <person name="Lapidus A."/>
            <person name="Levasseur A."/>
            <person name="Lindquist E."/>
            <person name="Mehrabi R."/>
            <person name="Ohm R.A."/>
            <person name="Owen T.J."/>
            <person name="Salamov A."/>
            <person name="Schwelm A."/>
            <person name="Schijlen E."/>
            <person name="Sun H."/>
            <person name="van den Burg H.A."/>
            <person name="van Ham R.C.H.J."/>
            <person name="Zhang S."/>
            <person name="Goodwin S.B."/>
            <person name="Grigoriev I.V."/>
            <person name="Collemare J."/>
            <person name="Bradshaw R.E."/>
        </authorList>
    </citation>
    <scope>NUCLEOTIDE SEQUENCE [LARGE SCALE GENOMIC DNA]</scope>
    <source>
        <strain evidence="11">NZE10 / CBS 128990</strain>
    </source>
</reference>
<keyword evidence="6" id="KW-0863">Zinc-finger</keyword>
<feature type="domain" description="C2H2-type" evidence="9">
    <location>
        <begin position="40"/>
        <end position="67"/>
    </location>
</feature>
<evidence type="ECO:0000256" key="5">
    <source>
        <dbReference type="ARBA" id="ARBA00023242"/>
    </source>
</evidence>
<dbReference type="SMART" id="SM00066">
    <property type="entry name" value="GAL4"/>
    <property type="match status" value="1"/>
</dbReference>
<dbReference type="PANTHER" id="PTHR47660">
    <property type="entry name" value="TRANSCRIPTION FACTOR WITH C2H2 AND ZN(2)-CYS(6) DNA BINDING DOMAIN (EUROFUNG)-RELATED-RELATED"/>
    <property type="match status" value="1"/>
</dbReference>
<evidence type="ECO:0008006" key="12">
    <source>
        <dbReference type="Google" id="ProtNLM"/>
    </source>
</evidence>
<dbReference type="Gene3D" id="4.10.240.10">
    <property type="entry name" value="Zn(2)-C6 fungal-type DNA-binding domain"/>
    <property type="match status" value="1"/>
</dbReference>